<evidence type="ECO:0000313" key="4">
    <source>
        <dbReference type="Proteomes" id="UP000008701"/>
    </source>
</evidence>
<dbReference type="Gene3D" id="1.25.40.10">
    <property type="entry name" value="Tetratricopeptide repeat domain"/>
    <property type="match status" value="1"/>
</dbReference>
<keyword evidence="2" id="KW-0472">Membrane</keyword>
<proteinExistence type="predicted"/>
<dbReference type="AlphaFoldDB" id="A1BED3"/>
<reference evidence="3 4" key="1">
    <citation type="submission" date="2006-12" db="EMBL/GenBank/DDBJ databases">
        <title>Complete sequence of Chlorobium phaeobacteroides DSM 266.</title>
        <authorList>
            <consortium name="US DOE Joint Genome Institute"/>
            <person name="Copeland A."/>
            <person name="Lucas S."/>
            <person name="Lapidus A."/>
            <person name="Barry K."/>
            <person name="Detter J.C."/>
            <person name="Glavina del Rio T."/>
            <person name="Hammon N."/>
            <person name="Israni S."/>
            <person name="Pitluck S."/>
            <person name="Goltsman E."/>
            <person name="Schmutz J."/>
            <person name="Larimer F."/>
            <person name="Land M."/>
            <person name="Hauser L."/>
            <person name="Mikhailova N."/>
            <person name="Li T."/>
            <person name="Overmann J."/>
            <person name="Bryant D.A."/>
            <person name="Richardson P."/>
        </authorList>
    </citation>
    <scope>NUCLEOTIDE SEQUENCE [LARGE SCALE GENOMIC DNA]</scope>
    <source>
        <strain evidence="3 4">DSM 266</strain>
    </source>
</reference>
<dbReference type="STRING" id="290317.Cpha266_0705"/>
<dbReference type="Proteomes" id="UP000008701">
    <property type="component" value="Chromosome"/>
</dbReference>
<dbReference type="SMART" id="SM00028">
    <property type="entry name" value="TPR"/>
    <property type="match status" value="2"/>
</dbReference>
<dbReference type="Pfam" id="PF13432">
    <property type="entry name" value="TPR_16"/>
    <property type="match status" value="1"/>
</dbReference>
<keyword evidence="4" id="KW-1185">Reference proteome</keyword>
<sequence length="226" mass="24825">MTEIKPDTLKQQPVKEKLVDQLLYIVIKYKTALIITLALIITAGAGIFFWIRYQDTSEKEAALHLSRIAPLVDLGQYRAAIDGDSKIPGLKKIDEKYGHVLSGKMAGLLLANTYYALRQPDSALTVFNRLSFKNKDLSAAALAGSGDCYTEKKQFDNAAKAYEKAAETAENSTLKAQYLASAADSYLATKDVKKASDFYTRIIADYPGSTGAILSQRALWQISGQQ</sequence>
<keyword evidence="2" id="KW-1133">Transmembrane helix</keyword>
<organism evidence="3 4">
    <name type="scientific">Chlorobium phaeobacteroides (strain DSM 266 / SMG 266 / 2430)</name>
    <dbReference type="NCBI Taxonomy" id="290317"/>
    <lineage>
        <taxon>Bacteria</taxon>
        <taxon>Pseudomonadati</taxon>
        <taxon>Chlorobiota</taxon>
        <taxon>Chlorobiia</taxon>
        <taxon>Chlorobiales</taxon>
        <taxon>Chlorobiaceae</taxon>
        <taxon>Chlorobium/Pelodictyon group</taxon>
        <taxon>Chlorobium</taxon>
    </lineage>
</organism>
<protein>
    <submittedName>
        <fullName evidence="3">Tetratricopeptide TPR_2 repeat protein</fullName>
    </submittedName>
</protein>
<dbReference type="SUPFAM" id="SSF48452">
    <property type="entry name" value="TPR-like"/>
    <property type="match status" value="1"/>
</dbReference>
<dbReference type="Pfam" id="PF13174">
    <property type="entry name" value="TPR_6"/>
    <property type="match status" value="1"/>
</dbReference>
<keyword evidence="1" id="KW-0802">TPR repeat</keyword>
<dbReference type="KEGG" id="cph:Cpha266_0705"/>
<accession>A1BED3</accession>
<gene>
    <name evidence="3" type="ordered locus">Cpha266_0705</name>
</gene>
<evidence type="ECO:0000256" key="1">
    <source>
        <dbReference type="PROSITE-ProRule" id="PRU00339"/>
    </source>
</evidence>
<feature type="repeat" description="TPR" evidence="1">
    <location>
        <begin position="139"/>
        <end position="172"/>
    </location>
</feature>
<feature type="transmembrane region" description="Helical" evidence="2">
    <location>
        <begin position="32"/>
        <end position="51"/>
    </location>
</feature>
<dbReference type="InterPro" id="IPR011990">
    <property type="entry name" value="TPR-like_helical_dom_sf"/>
</dbReference>
<dbReference type="InterPro" id="IPR019734">
    <property type="entry name" value="TPR_rpt"/>
</dbReference>
<name>A1BED3_CHLPD</name>
<keyword evidence="2" id="KW-0812">Transmembrane</keyword>
<dbReference type="PROSITE" id="PS50005">
    <property type="entry name" value="TPR"/>
    <property type="match status" value="1"/>
</dbReference>
<dbReference type="eggNOG" id="COG1729">
    <property type="taxonomic scope" value="Bacteria"/>
</dbReference>
<dbReference type="EMBL" id="CP000492">
    <property type="protein sequence ID" value="ABL64760.1"/>
    <property type="molecule type" value="Genomic_DNA"/>
</dbReference>
<evidence type="ECO:0000313" key="3">
    <source>
        <dbReference type="EMBL" id="ABL64760.1"/>
    </source>
</evidence>
<evidence type="ECO:0000256" key="2">
    <source>
        <dbReference type="SAM" id="Phobius"/>
    </source>
</evidence>
<dbReference type="OrthoDB" id="9808622at2"/>
<dbReference type="HOGENOM" id="CLU_096069_1_0_10"/>